<evidence type="ECO:0000256" key="7">
    <source>
        <dbReference type="ARBA" id="ARBA00023180"/>
    </source>
</evidence>
<name>A0A5A9PDQ8_9TELE</name>
<evidence type="ECO:0000256" key="9">
    <source>
        <dbReference type="SAM" id="Phobius"/>
    </source>
</evidence>
<dbReference type="InterPro" id="IPR000276">
    <property type="entry name" value="GPCR_Rhodpsn"/>
</dbReference>
<evidence type="ECO:0000256" key="3">
    <source>
        <dbReference type="ARBA" id="ARBA00022989"/>
    </source>
</evidence>
<keyword evidence="5 9" id="KW-0472">Membrane</keyword>
<comment type="subcellular location">
    <subcellularLocation>
        <location evidence="1">Membrane</location>
        <topology evidence="1">Multi-pass membrane protein</topology>
    </subcellularLocation>
</comment>
<dbReference type="GO" id="GO:0007200">
    <property type="term" value="P:phospholipase C-activating G protein-coupled receptor signaling pathway"/>
    <property type="evidence" value="ECO:0007669"/>
    <property type="project" value="TreeGrafter"/>
</dbReference>
<gene>
    <name evidence="11" type="ORF">E1301_Tti011758</name>
</gene>
<evidence type="ECO:0000256" key="2">
    <source>
        <dbReference type="ARBA" id="ARBA00022692"/>
    </source>
</evidence>
<dbReference type="EMBL" id="SOYY01000006">
    <property type="protein sequence ID" value="KAA0719815.1"/>
    <property type="molecule type" value="Genomic_DNA"/>
</dbReference>
<dbReference type="PROSITE" id="PS50262">
    <property type="entry name" value="G_PROTEIN_RECEP_F1_2"/>
    <property type="match status" value="1"/>
</dbReference>
<accession>A0A5A9PDQ8</accession>
<dbReference type="PANTHER" id="PTHR24232:SF85">
    <property type="entry name" value="G-PROTEIN COUPLED RECEPTOR 4"/>
    <property type="match status" value="1"/>
</dbReference>
<dbReference type="InterPro" id="IPR017452">
    <property type="entry name" value="GPCR_Rhodpsn_7TM"/>
</dbReference>
<dbReference type="GO" id="GO:0005886">
    <property type="term" value="C:plasma membrane"/>
    <property type="evidence" value="ECO:0007669"/>
    <property type="project" value="TreeGrafter"/>
</dbReference>
<feature type="transmembrane region" description="Helical" evidence="9">
    <location>
        <begin position="183"/>
        <end position="206"/>
    </location>
</feature>
<evidence type="ECO:0000313" key="11">
    <source>
        <dbReference type="EMBL" id="KAA0719815.1"/>
    </source>
</evidence>
<reference evidence="11 12" key="1">
    <citation type="journal article" date="2019" name="Mol. Ecol. Resour.">
        <title>Chromosome-level genome assembly of Triplophysa tibetana, a fish adapted to the harsh high-altitude environment of the Tibetan Plateau.</title>
        <authorList>
            <person name="Yang X."/>
            <person name="Liu H."/>
            <person name="Ma Z."/>
            <person name="Zou Y."/>
            <person name="Zou M."/>
            <person name="Mao Y."/>
            <person name="Li X."/>
            <person name="Wang H."/>
            <person name="Chen T."/>
            <person name="Wang W."/>
            <person name="Yang R."/>
        </authorList>
    </citation>
    <scope>NUCLEOTIDE SEQUENCE [LARGE SCALE GENOMIC DNA]</scope>
    <source>
        <strain evidence="11">TTIB1903HZAU</strain>
        <tissue evidence="11">Muscle</tissue>
    </source>
</reference>
<evidence type="ECO:0000256" key="6">
    <source>
        <dbReference type="ARBA" id="ARBA00023170"/>
    </source>
</evidence>
<dbReference type="GO" id="GO:0035025">
    <property type="term" value="P:positive regulation of Rho protein signal transduction"/>
    <property type="evidence" value="ECO:0007669"/>
    <property type="project" value="TreeGrafter"/>
</dbReference>
<comment type="caution">
    <text evidence="11">The sequence shown here is derived from an EMBL/GenBank/DDBJ whole genome shotgun (WGS) entry which is preliminary data.</text>
</comment>
<dbReference type="PANTHER" id="PTHR24232">
    <property type="entry name" value="G-PROTEIN COUPLED RECEPTOR"/>
    <property type="match status" value="1"/>
</dbReference>
<dbReference type="AlphaFoldDB" id="A0A5A9PDQ8"/>
<feature type="transmembrane region" description="Helical" evidence="9">
    <location>
        <begin position="218"/>
        <end position="237"/>
    </location>
</feature>
<feature type="transmembrane region" description="Helical" evidence="9">
    <location>
        <begin position="112"/>
        <end position="137"/>
    </location>
</feature>
<proteinExistence type="predicted"/>
<dbReference type="Pfam" id="PF00001">
    <property type="entry name" value="7tm_1"/>
    <property type="match status" value="1"/>
</dbReference>
<dbReference type="SUPFAM" id="SSF81321">
    <property type="entry name" value="Family A G protein-coupled receptor-like"/>
    <property type="match status" value="1"/>
</dbReference>
<keyword evidence="3 9" id="KW-1133">Transmembrane helix</keyword>
<evidence type="ECO:0000256" key="4">
    <source>
        <dbReference type="ARBA" id="ARBA00023040"/>
    </source>
</evidence>
<sequence>MLRLRISVYSINVLFGLPTHSFIIWLIVTGTGSGIASDFLIFNLSVCEIGLCLNGVFAFFYSLQFSNLSGLMYFLSGLGITARPLFQCLMCVERYLAVIHPVTFLKYKPLRYRLICSAAAWIITLVSCSCLCMFGIISSKTFFSIQFLLFLSIQLFCCLAVLRAVKQSGPEREEENHMKRKAFYLILITTVSMLIGYIPASFLGFIYLFEDRFPLEPFLISFVSFVFAGFVHPILYLNRAGCLSS</sequence>
<evidence type="ECO:0000259" key="10">
    <source>
        <dbReference type="PROSITE" id="PS50262"/>
    </source>
</evidence>
<feature type="transmembrane region" description="Helical" evidence="9">
    <location>
        <begin position="143"/>
        <end position="162"/>
    </location>
</feature>
<keyword evidence="6" id="KW-0675">Receptor</keyword>
<evidence type="ECO:0000256" key="5">
    <source>
        <dbReference type="ARBA" id="ARBA00023136"/>
    </source>
</evidence>
<dbReference type="Gene3D" id="1.20.1070.10">
    <property type="entry name" value="Rhodopsin 7-helix transmembrane proteins"/>
    <property type="match status" value="1"/>
</dbReference>
<evidence type="ECO:0000313" key="12">
    <source>
        <dbReference type="Proteomes" id="UP000324632"/>
    </source>
</evidence>
<evidence type="ECO:0000256" key="8">
    <source>
        <dbReference type="ARBA" id="ARBA00023224"/>
    </source>
</evidence>
<dbReference type="Proteomes" id="UP000324632">
    <property type="component" value="Chromosome 6"/>
</dbReference>
<protein>
    <recommendedName>
        <fullName evidence="10">G-protein coupled receptors family 1 profile domain-containing protein</fullName>
    </recommendedName>
</protein>
<keyword evidence="7" id="KW-0325">Glycoprotein</keyword>
<feature type="domain" description="G-protein coupled receptors family 1 profile" evidence="10">
    <location>
        <begin position="19"/>
        <end position="236"/>
    </location>
</feature>
<feature type="transmembrane region" description="Helical" evidence="9">
    <location>
        <begin position="40"/>
        <end position="61"/>
    </location>
</feature>
<keyword evidence="8" id="KW-0807">Transducer</keyword>
<feature type="transmembrane region" description="Helical" evidence="9">
    <location>
        <begin position="6"/>
        <end position="28"/>
    </location>
</feature>
<organism evidence="11 12">
    <name type="scientific">Triplophysa tibetana</name>
    <dbReference type="NCBI Taxonomy" id="1572043"/>
    <lineage>
        <taxon>Eukaryota</taxon>
        <taxon>Metazoa</taxon>
        <taxon>Chordata</taxon>
        <taxon>Craniata</taxon>
        <taxon>Vertebrata</taxon>
        <taxon>Euteleostomi</taxon>
        <taxon>Actinopterygii</taxon>
        <taxon>Neopterygii</taxon>
        <taxon>Teleostei</taxon>
        <taxon>Ostariophysi</taxon>
        <taxon>Cypriniformes</taxon>
        <taxon>Nemacheilidae</taxon>
        <taxon>Triplophysa</taxon>
    </lineage>
</organism>
<keyword evidence="4" id="KW-0297">G-protein coupled receptor</keyword>
<dbReference type="GO" id="GO:0004930">
    <property type="term" value="F:G protein-coupled receptor activity"/>
    <property type="evidence" value="ECO:0007669"/>
    <property type="project" value="UniProtKB-KW"/>
</dbReference>
<keyword evidence="2 9" id="KW-0812">Transmembrane</keyword>
<keyword evidence="12" id="KW-1185">Reference proteome</keyword>
<evidence type="ECO:0000256" key="1">
    <source>
        <dbReference type="ARBA" id="ARBA00004141"/>
    </source>
</evidence>